<dbReference type="EMBL" id="REFZ01000009">
    <property type="protein sequence ID" value="RQG99365.1"/>
    <property type="molecule type" value="Genomic_DNA"/>
</dbReference>
<feature type="transmembrane region" description="Helical" evidence="1">
    <location>
        <begin position="114"/>
        <end position="136"/>
    </location>
</feature>
<evidence type="ECO:0000259" key="2">
    <source>
        <dbReference type="Pfam" id="PF07760"/>
    </source>
</evidence>
<reference evidence="3 4" key="1">
    <citation type="submission" date="2018-10" db="EMBL/GenBank/DDBJ databases">
        <title>Natrarchaeobius chitinivorans gen. nov., sp. nov., and Natrarchaeobius haloalkaliphilus sp. nov., alkaliphilic, chitin-utilizing haloarchaea from hypersaline alkaline lakes.</title>
        <authorList>
            <person name="Sorokin D.Y."/>
            <person name="Elcheninov A.G."/>
            <person name="Kostrikina N.A."/>
            <person name="Bale N.J."/>
            <person name="Sinninghe Damste J.S."/>
            <person name="Khijniak T.V."/>
            <person name="Kublanov I.V."/>
            <person name="Toshchakov S.V."/>
        </authorList>
    </citation>
    <scope>NUCLEOTIDE SEQUENCE [LARGE SCALE GENOMIC DNA]</scope>
    <source>
        <strain evidence="3 4">AArcht7</strain>
    </source>
</reference>
<feature type="domain" description="DUF1616" evidence="2">
    <location>
        <begin position="13"/>
        <end position="326"/>
    </location>
</feature>
<dbReference type="AlphaFoldDB" id="A0A3N6PKP3"/>
<comment type="caution">
    <text evidence="3">The sequence shown here is derived from an EMBL/GenBank/DDBJ whole genome shotgun (WGS) entry which is preliminary data.</text>
</comment>
<protein>
    <submittedName>
        <fullName evidence="3">DUF1616 domain-containing protein</fullName>
    </submittedName>
</protein>
<proteinExistence type="predicted"/>
<evidence type="ECO:0000313" key="3">
    <source>
        <dbReference type="EMBL" id="RQG99365.1"/>
    </source>
</evidence>
<gene>
    <name evidence="3" type="ORF">EA472_14150</name>
</gene>
<keyword evidence="1" id="KW-1133">Transmembrane helix</keyword>
<evidence type="ECO:0000256" key="1">
    <source>
        <dbReference type="SAM" id="Phobius"/>
    </source>
</evidence>
<keyword evidence="1" id="KW-0812">Transmembrane</keyword>
<dbReference type="OrthoDB" id="82282at2157"/>
<evidence type="ECO:0000313" key="4">
    <source>
        <dbReference type="Proteomes" id="UP000281431"/>
    </source>
</evidence>
<feature type="transmembrane region" description="Helical" evidence="1">
    <location>
        <begin position="7"/>
        <end position="29"/>
    </location>
</feature>
<sequence>MSDSDWWFLDLAAVIAVTGTLSFALFAGISGPVRVLLAIPLVLFLPGYALVAVLYPDERGDEYRAFDDRKTGLSNPLLLTRGLRPIERLVLSVTFSVALVPAITLLTTLSPGGIVAESVLLGTATATIVLSVGAIASRYRCSPDRRYSPSLAATVPSFTRVRHGTYTVTEPRPYNVAIALAFVLLLASAGFALANPPQHDGFTEFAVETENVTGDVETMYPSTYAHGETRDLTVSITNREHESRAYTTVVLLERVDAGNGETTVENREELAREATTVADGTSQEQTLEITPTMRGDDLRLTLLLYEDEPPDSPTGDDAYRAMHLPIEVE</sequence>
<feature type="transmembrane region" description="Helical" evidence="1">
    <location>
        <begin position="174"/>
        <end position="194"/>
    </location>
</feature>
<keyword evidence="4" id="KW-1185">Reference proteome</keyword>
<feature type="transmembrane region" description="Helical" evidence="1">
    <location>
        <begin position="35"/>
        <end position="55"/>
    </location>
</feature>
<keyword evidence="1" id="KW-0472">Membrane</keyword>
<name>A0A3N6PKP3_NATCH</name>
<feature type="transmembrane region" description="Helical" evidence="1">
    <location>
        <begin position="89"/>
        <end position="108"/>
    </location>
</feature>
<organism evidence="3 4">
    <name type="scientific">Natrarchaeobius chitinivorans</name>
    <dbReference type="NCBI Taxonomy" id="1679083"/>
    <lineage>
        <taxon>Archaea</taxon>
        <taxon>Methanobacteriati</taxon>
        <taxon>Methanobacteriota</taxon>
        <taxon>Stenosarchaea group</taxon>
        <taxon>Halobacteria</taxon>
        <taxon>Halobacteriales</taxon>
        <taxon>Natrialbaceae</taxon>
        <taxon>Natrarchaeobius</taxon>
    </lineage>
</organism>
<dbReference type="InterPro" id="IPR011674">
    <property type="entry name" value="DUF1616"/>
</dbReference>
<accession>A0A3N6PKP3</accession>
<dbReference type="Proteomes" id="UP000281431">
    <property type="component" value="Unassembled WGS sequence"/>
</dbReference>
<dbReference type="Pfam" id="PF07760">
    <property type="entry name" value="DUF1616"/>
    <property type="match status" value="1"/>
</dbReference>